<protein>
    <submittedName>
        <fullName evidence="2">Uncharacterized protein</fullName>
    </submittedName>
</protein>
<proteinExistence type="predicted"/>
<feature type="coiled-coil region" evidence="1">
    <location>
        <begin position="4"/>
        <end position="52"/>
    </location>
</feature>
<reference evidence="2" key="2">
    <citation type="journal article" date="2024" name="Plant">
        <title>Genomic evolution and insights into agronomic trait innovations of Sesamum species.</title>
        <authorList>
            <person name="Miao H."/>
            <person name="Wang L."/>
            <person name="Qu L."/>
            <person name="Liu H."/>
            <person name="Sun Y."/>
            <person name="Le M."/>
            <person name="Wang Q."/>
            <person name="Wei S."/>
            <person name="Zheng Y."/>
            <person name="Lin W."/>
            <person name="Duan Y."/>
            <person name="Cao H."/>
            <person name="Xiong S."/>
            <person name="Wang X."/>
            <person name="Wei L."/>
            <person name="Li C."/>
            <person name="Ma Q."/>
            <person name="Ju M."/>
            <person name="Zhao R."/>
            <person name="Li G."/>
            <person name="Mu C."/>
            <person name="Tian Q."/>
            <person name="Mei H."/>
            <person name="Zhang T."/>
            <person name="Gao T."/>
            <person name="Zhang H."/>
        </authorList>
    </citation>
    <scope>NUCLEOTIDE SEQUENCE</scope>
    <source>
        <strain evidence="2">G02</strain>
    </source>
</reference>
<organism evidence="2">
    <name type="scientific">Sesamum radiatum</name>
    <name type="common">Black benniseed</name>
    <dbReference type="NCBI Taxonomy" id="300843"/>
    <lineage>
        <taxon>Eukaryota</taxon>
        <taxon>Viridiplantae</taxon>
        <taxon>Streptophyta</taxon>
        <taxon>Embryophyta</taxon>
        <taxon>Tracheophyta</taxon>
        <taxon>Spermatophyta</taxon>
        <taxon>Magnoliopsida</taxon>
        <taxon>eudicotyledons</taxon>
        <taxon>Gunneridae</taxon>
        <taxon>Pentapetalae</taxon>
        <taxon>asterids</taxon>
        <taxon>lamiids</taxon>
        <taxon>Lamiales</taxon>
        <taxon>Pedaliaceae</taxon>
        <taxon>Sesamum</taxon>
    </lineage>
</organism>
<evidence type="ECO:0000313" key="2">
    <source>
        <dbReference type="EMBL" id="KAL0437698.1"/>
    </source>
</evidence>
<dbReference type="AlphaFoldDB" id="A0AAW2W7N0"/>
<gene>
    <name evidence="2" type="ORF">Sradi_0477700</name>
</gene>
<keyword evidence="1" id="KW-0175">Coiled coil</keyword>
<comment type="caution">
    <text evidence="2">The sequence shown here is derived from an EMBL/GenBank/DDBJ whole genome shotgun (WGS) entry which is preliminary data.</text>
</comment>
<evidence type="ECO:0000256" key="1">
    <source>
        <dbReference type="SAM" id="Coils"/>
    </source>
</evidence>
<reference evidence="2" key="1">
    <citation type="submission" date="2020-06" db="EMBL/GenBank/DDBJ databases">
        <authorList>
            <person name="Li T."/>
            <person name="Hu X."/>
            <person name="Zhang T."/>
            <person name="Song X."/>
            <person name="Zhang H."/>
            <person name="Dai N."/>
            <person name="Sheng W."/>
            <person name="Hou X."/>
            <person name="Wei L."/>
        </authorList>
    </citation>
    <scope>NUCLEOTIDE SEQUENCE</scope>
    <source>
        <strain evidence="2">G02</strain>
        <tissue evidence="2">Leaf</tissue>
    </source>
</reference>
<sequence>MDELEHIEKEIVALKERRTSLSATLKGQKKFSHDVQAKVHEVEEDIAALENAPPLDDAMVEDLDSSKANLEVLKEDFKNLNPFA</sequence>
<accession>A0AAW2W7N0</accession>
<dbReference type="EMBL" id="JACGWJ010000002">
    <property type="protein sequence ID" value="KAL0437698.1"/>
    <property type="molecule type" value="Genomic_DNA"/>
</dbReference>
<name>A0AAW2W7N0_SESRA</name>